<dbReference type="EMBL" id="CP081303">
    <property type="protein sequence ID" value="QZE12839.1"/>
    <property type="molecule type" value="Genomic_DNA"/>
</dbReference>
<reference evidence="1" key="1">
    <citation type="submission" date="2021-08" db="EMBL/GenBank/DDBJ databases">
        <title>Novel anaerobic bacterium isolated from sea squirt in East Sea, Republic of Korea.</title>
        <authorList>
            <person name="Nguyen T.H."/>
            <person name="Li Z."/>
            <person name="Lee Y.-J."/>
            <person name="Ko J."/>
            <person name="Kim S.-G."/>
        </authorList>
    </citation>
    <scope>NUCLEOTIDE SEQUENCE</scope>
    <source>
        <strain evidence="1">KCTC 25031</strain>
    </source>
</reference>
<proteinExistence type="predicted"/>
<accession>A0AC61NBN6</accession>
<keyword evidence="2" id="KW-1185">Reference proteome</keyword>
<evidence type="ECO:0000313" key="2">
    <source>
        <dbReference type="Proteomes" id="UP000826212"/>
    </source>
</evidence>
<organism evidence="1 2">
    <name type="scientific">Halosquirtibacter laminarini</name>
    <dbReference type="NCBI Taxonomy" id="3374600"/>
    <lineage>
        <taxon>Bacteria</taxon>
        <taxon>Pseudomonadati</taxon>
        <taxon>Bacteroidota</taxon>
        <taxon>Bacteroidia</taxon>
        <taxon>Marinilabiliales</taxon>
        <taxon>Prolixibacteraceae</taxon>
        <taxon>Halosquirtibacter</taxon>
    </lineage>
</organism>
<dbReference type="Proteomes" id="UP000826212">
    <property type="component" value="Chromosome"/>
</dbReference>
<protein>
    <submittedName>
        <fullName evidence="1">Uncharacterized protein</fullName>
    </submittedName>
</protein>
<sequence length="98" mass="11720">MTNKTKHFSTYKTTIGEEEYFVNVRVTYPLLLWRYSFRFTISSIVRQKSKHAELKIGKREIHSILDKEGSHKENIRKMDMYALDKIKEKIAAEKLILR</sequence>
<gene>
    <name evidence="1" type="ORF">K4L44_09590</name>
</gene>
<evidence type="ECO:0000313" key="1">
    <source>
        <dbReference type="EMBL" id="QZE12839.1"/>
    </source>
</evidence>
<name>A0AC61NBN6_9BACT</name>